<feature type="domain" description="SH2" evidence="4">
    <location>
        <begin position="172"/>
        <end position="271"/>
    </location>
</feature>
<feature type="compositionally biased region" description="Polar residues" evidence="3">
    <location>
        <begin position="308"/>
        <end position="321"/>
    </location>
</feature>
<dbReference type="InterPro" id="IPR051853">
    <property type="entry name" value="SH2-Ras-GEF_adapter"/>
</dbReference>
<dbReference type="EMBL" id="CACVKT020001098">
    <property type="protein sequence ID" value="CAC5365055.1"/>
    <property type="molecule type" value="Genomic_DNA"/>
</dbReference>
<evidence type="ECO:0000259" key="6">
    <source>
        <dbReference type="PROSITE" id="PS50105"/>
    </source>
</evidence>
<dbReference type="InterPro" id="IPR000980">
    <property type="entry name" value="SH2"/>
</dbReference>
<dbReference type="Gene3D" id="1.10.150.50">
    <property type="entry name" value="Transcription Factor, Ets-1"/>
    <property type="match status" value="1"/>
</dbReference>
<protein>
    <submittedName>
        <fullName evidence="7">Breast cancer anti-estrogen resistance protein 3</fullName>
    </submittedName>
</protein>
<dbReference type="Gene3D" id="3.30.505.10">
    <property type="entry name" value="SH2 domain"/>
    <property type="match status" value="1"/>
</dbReference>
<feature type="compositionally biased region" description="Low complexity" evidence="3">
    <location>
        <begin position="413"/>
        <end position="423"/>
    </location>
</feature>
<evidence type="ECO:0000256" key="2">
    <source>
        <dbReference type="PROSITE-ProRule" id="PRU00191"/>
    </source>
</evidence>
<dbReference type="OrthoDB" id="2412973at2759"/>
<dbReference type="Gene3D" id="1.10.840.10">
    <property type="entry name" value="Ras guanine-nucleotide exchange factors catalytic domain"/>
    <property type="match status" value="1"/>
</dbReference>
<dbReference type="InterPro" id="IPR036964">
    <property type="entry name" value="RASGEF_cat_dom_sf"/>
</dbReference>
<organism evidence="7 8">
    <name type="scientific">Mytilus coruscus</name>
    <name type="common">Sea mussel</name>
    <dbReference type="NCBI Taxonomy" id="42192"/>
    <lineage>
        <taxon>Eukaryota</taxon>
        <taxon>Metazoa</taxon>
        <taxon>Spiralia</taxon>
        <taxon>Lophotrochozoa</taxon>
        <taxon>Mollusca</taxon>
        <taxon>Bivalvia</taxon>
        <taxon>Autobranchia</taxon>
        <taxon>Pteriomorphia</taxon>
        <taxon>Mytilida</taxon>
        <taxon>Mytiloidea</taxon>
        <taxon>Mytilidae</taxon>
        <taxon>Mytilinae</taxon>
        <taxon>Mytilus</taxon>
    </lineage>
</organism>
<dbReference type="SUPFAM" id="SSF48366">
    <property type="entry name" value="Ras GEF"/>
    <property type="match status" value="1"/>
</dbReference>
<dbReference type="GO" id="GO:0005085">
    <property type="term" value="F:guanyl-nucleotide exchange factor activity"/>
    <property type="evidence" value="ECO:0007669"/>
    <property type="project" value="UniProtKB-KW"/>
</dbReference>
<evidence type="ECO:0000259" key="5">
    <source>
        <dbReference type="PROSITE" id="PS50009"/>
    </source>
</evidence>
<keyword evidence="2" id="KW-0727">SH2 domain</keyword>
<evidence type="ECO:0000313" key="7">
    <source>
        <dbReference type="EMBL" id="CAC5365055.1"/>
    </source>
</evidence>
<dbReference type="InterPro" id="IPR013761">
    <property type="entry name" value="SAM/pointed_sf"/>
</dbReference>
<dbReference type="InterPro" id="IPR023578">
    <property type="entry name" value="Ras_GEF_dom_sf"/>
</dbReference>
<dbReference type="InterPro" id="IPR001660">
    <property type="entry name" value="SAM"/>
</dbReference>
<gene>
    <name evidence="7" type="ORF">MCOR_5876</name>
</gene>
<dbReference type="SMART" id="SM00147">
    <property type="entry name" value="RasGEF"/>
    <property type="match status" value="1"/>
</dbReference>
<dbReference type="Pfam" id="PF00536">
    <property type="entry name" value="SAM_1"/>
    <property type="match status" value="1"/>
</dbReference>
<dbReference type="PANTHER" id="PTHR14247:SF8">
    <property type="entry name" value="RAS-GEF DOMAIN-CONTAINING PROTEIN"/>
    <property type="match status" value="1"/>
</dbReference>
<dbReference type="Pfam" id="PF00017">
    <property type="entry name" value="SH2"/>
    <property type="match status" value="1"/>
</dbReference>
<dbReference type="Proteomes" id="UP000507470">
    <property type="component" value="Unassembled WGS sequence"/>
</dbReference>
<evidence type="ECO:0000259" key="4">
    <source>
        <dbReference type="PROSITE" id="PS50001"/>
    </source>
</evidence>
<dbReference type="InterPro" id="IPR001895">
    <property type="entry name" value="RASGEF_cat_dom"/>
</dbReference>
<dbReference type="PROSITE" id="PS50105">
    <property type="entry name" value="SAM_DOMAIN"/>
    <property type="match status" value="1"/>
</dbReference>
<dbReference type="SUPFAM" id="SSF47769">
    <property type="entry name" value="SAM/Pointed domain"/>
    <property type="match status" value="1"/>
</dbReference>
<feature type="region of interest" description="Disordered" evidence="3">
    <location>
        <begin position="384"/>
        <end position="442"/>
    </location>
</feature>
<dbReference type="SUPFAM" id="SSF55550">
    <property type="entry name" value="SH2 domain"/>
    <property type="match status" value="1"/>
</dbReference>
<proteinExistence type="predicted"/>
<feature type="region of interest" description="Disordered" evidence="3">
    <location>
        <begin position="297"/>
        <end position="339"/>
    </location>
</feature>
<accession>A0A6J8ACW3</accession>
<sequence>MDNFIFDWGGGYGVFNFLKCFYIYLDYHNFWIVLERQQVMAHKHIAIPTWLEALGLSEYNGLFNDYNGVEDLIYLGESDIKDLGLKNGAHRAKIVSSLRLLKDRYERGMVGQYIFSCDIRITLVHLRLSASPPTPTVYSPDYQVVNVAPGRLEHDLIAELQSEPSELKHWPWYHGSISRQRAEQLTIKSGDFLVRDSSSHPGDFVLTCSTKGVPLHFMINSEVKEQETHIPLISYRFEDELFGSIQDLIQFYMAHRKKITKSSGAVISNPIARTMPLSYYDTKYGFMSSLNTTGHYTPCGGTTPKPSPFNTPSVTPNTSPRSQRRHPTRSGSQPLLPVDSETFVHRVPHIDRSDSLPVIHGRTTPPRNNQTIPQVVIPHYHQRAGSEPVLGPSPGYSIIQNNGQNDKFLTPHPNKLSNSNSDSDLNKPPPPKPSRIPSIKYKQKPLVVKRTEVQVEDDRDYTDYMQVKQAPSWLKNPAFERNNNHTQDTNDNFIKNSSEDYDNNFENEKQYPEENGLTGHYKCVDSKSRKCSDTRFNFLDQRDYSEIPDIPVTLNESDDKIALQNDNRNSYADYDAPKTLDRQISIPEIEIQSNFHPKLFSSSLLSDENKPLEPAVLIDVKNVLLSGDPKSLANHITKLDLDLCKVIEEHDLGVGVKSGLELLTLPQGSQLRQDIIERCYCTKIFTMVMILTCPKIVERASMLSQWIQTAIHLRSTLGNMLGFANIMEGLMSPQIQRLKDTWLVLRQNHTNSAFVFDTKLKTAFKTLNDGSGLLPLQNVCIPDIAPLVVLLERSIDTTSMQLPWESSDPNSGLDILLTHLDTARLVTAQCGTYRINGQSVIKNFTEDVKTCDIFRTEFHMRICWGAKGVVVGREDRQSKFEQLLTVLSNRTESSDDDGTAV</sequence>
<dbReference type="FunFam" id="1.10.840.10:FF:000015">
    <property type="entry name" value="Uncharacterized protein, isoform A"/>
    <property type="match status" value="1"/>
</dbReference>
<keyword evidence="8" id="KW-1185">Reference proteome</keyword>
<dbReference type="FunFam" id="3.30.505.10:FF:000013">
    <property type="entry name" value="SH2 domain-containing protein 3C isoform X1"/>
    <property type="match status" value="1"/>
</dbReference>
<dbReference type="InterPro" id="IPR036860">
    <property type="entry name" value="SH2_dom_sf"/>
</dbReference>
<dbReference type="GO" id="GO:0007264">
    <property type="term" value="P:small GTPase-mediated signal transduction"/>
    <property type="evidence" value="ECO:0007669"/>
    <property type="project" value="InterPro"/>
</dbReference>
<evidence type="ECO:0000313" key="8">
    <source>
        <dbReference type="Proteomes" id="UP000507470"/>
    </source>
</evidence>
<dbReference type="PRINTS" id="PR00401">
    <property type="entry name" value="SH2DOMAIN"/>
</dbReference>
<dbReference type="PANTHER" id="PTHR14247">
    <property type="entry name" value="BREAST CANCER ANTI-ESTROGEN RESISTANCE PROTEIN 3 HOMOLOG-LIKE PROTEIN"/>
    <property type="match status" value="1"/>
</dbReference>
<dbReference type="PROSITE" id="PS50001">
    <property type="entry name" value="SH2"/>
    <property type="match status" value="1"/>
</dbReference>
<reference evidence="7 8" key="1">
    <citation type="submission" date="2020-06" db="EMBL/GenBank/DDBJ databases">
        <authorList>
            <person name="Li R."/>
            <person name="Bekaert M."/>
        </authorList>
    </citation>
    <scope>NUCLEOTIDE SEQUENCE [LARGE SCALE GENOMIC DNA]</scope>
    <source>
        <strain evidence="8">wild</strain>
    </source>
</reference>
<keyword evidence="1" id="KW-0344">Guanine-nucleotide releasing factor</keyword>
<evidence type="ECO:0000256" key="1">
    <source>
        <dbReference type="PROSITE-ProRule" id="PRU00168"/>
    </source>
</evidence>
<name>A0A6J8ACW3_MYTCO</name>
<feature type="domain" description="Ras-GEF" evidence="5">
    <location>
        <begin position="628"/>
        <end position="894"/>
    </location>
</feature>
<evidence type="ECO:0000256" key="3">
    <source>
        <dbReference type="SAM" id="MobiDB-lite"/>
    </source>
</evidence>
<dbReference type="AlphaFoldDB" id="A0A6J8ACW3"/>
<dbReference type="Pfam" id="PF00617">
    <property type="entry name" value="RasGEF"/>
    <property type="match status" value="1"/>
</dbReference>
<dbReference type="PROSITE" id="PS50009">
    <property type="entry name" value="RASGEF_CAT"/>
    <property type="match status" value="1"/>
</dbReference>
<dbReference type="SMART" id="SM00454">
    <property type="entry name" value="SAM"/>
    <property type="match status" value="1"/>
</dbReference>
<dbReference type="SMART" id="SM00252">
    <property type="entry name" value="SH2"/>
    <property type="match status" value="1"/>
</dbReference>
<feature type="compositionally biased region" description="Polar residues" evidence="3">
    <location>
        <begin position="398"/>
        <end position="407"/>
    </location>
</feature>
<feature type="domain" description="SAM" evidence="6">
    <location>
        <begin position="47"/>
        <end position="104"/>
    </location>
</feature>